<dbReference type="GO" id="GO:0046294">
    <property type="term" value="P:formaldehyde catabolic process"/>
    <property type="evidence" value="ECO:0007669"/>
    <property type="project" value="TreeGrafter"/>
</dbReference>
<dbReference type="Pfam" id="PF08240">
    <property type="entry name" value="ADH_N"/>
    <property type="match status" value="1"/>
</dbReference>
<dbReference type="RefSeq" id="WP_134466608.1">
    <property type="nucleotide sequence ID" value="NZ_SNVI01000008.1"/>
</dbReference>
<protein>
    <submittedName>
        <fullName evidence="8">NAD(P)-dependent alcohol dehydrogenase</fullName>
    </submittedName>
</protein>
<dbReference type="InterPro" id="IPR002328">
    <property type="entry name" value="ADH_Zn_CS"/>
</dbReference>
<name>A0A4Y8MGD9_9BURK</name>
<accession>A0A4Y8MGD9</accession>
<keyword evidence="5" id="KW-0520">NAD</keyword>
<gene>
    <name evidence="8" type="ORF">E2553_42990</name>
</gene>
<proteinExistence type="inferred from homology"/>
<reference evidence="8 9" key="1">
    <citation type="submission" date="2019-03" db="EMBL/GenBank/DDBJ databases">
        <title>Complete Genome Sequence of Paraburkholderia dipogonis ICMP 19430T, a Nitrogen-fixing Symbiont of the South African Invasive Legume Dipogon lignosus in New Zealand.</title>
        <authorList>
            <person name="De Meyer S.E."/>
        </authorList>
    </citation>
    <scope>NUCLEOTIDE SEQUENCE [LARGE SCALE GENOMIC DNA]</scope>
    <source>
        <strain evidence="8 9">ICMP 19430</strain>
    </source>
</reference>
<dbReference type="PANTHER" id="PTHR43880">
    <property type="entry name" value="ALCOHOL DEHYDROGENASE"/>
    <property type="match status" value="1"/>
</dbReference>
<comment type="similarity">
    <text evidence="6">Belongs to the zinc-containing alcohol dehydrogenase family.</text>
</comment>
<dbReference type="InterPro" id="IPR036291">
    <property type="entry name" value="NAD(P)-bd_dom_sf"/>
</dbReference>
<evidence type="ECO:0000313" key="8">
    <source>
        <dbReference type="EMBL" id="TFE36507.1"/>
    </source>
</evidence>
<evidence type="ECO:0000313" key="9">
    <source>
        <dbReference type="Proteomes" id="UP000297385"/>
    </source>
</evidence>
<keyword evidence="2 6" id="KW-0479">Metal-binding</keyword>
<dbReference type="Gene3D" id="3.90.180.10">
    <property type="entry name" value="Medium-chain alcohol dehydrogenases, catalytic domain"/>
    <property type="match status" value="1"/>
</dbReference>
<dbReference type="Proteomes" id="UP000297385">
    <property type="component" value="Unassembled WGS sequence"/>
</dbReference>
<dbReference type="PANTHER" id="PTHR43880:SF12">
    <property type="entry name" value="ALCOHOL DEHYDROGENASE CLASS-3"/>
    <property type="match status" value="1"/>
</dbReference>
<dbReference type="SUPFAM" id="SSF51735">
    <property type="entry name" value="NAD(P)-binding Rossmann-fold domains"/>
    <property type="match status" value="1"/>
</dbReference>
<dbReference type="Pfam" id="PF00107">
    <property type="entry name" value="ADH_zinc_N"/>
    <property type="match status" value="1"/>
</dbReference>
<dbReference type="SUPFAM" id="SSF50129">
    <property type="entry name" value="GroES-like"/>
    <property type="match status" value="1"/>
</dbReference>
<keyword evidence="4" id="KW-0560">Oxidoreductase</keyword>
<dbReference type="GO" id="GO:0051903">
    <property type="term" value="F:S-(hydroxymethyl)glutathione dehydrogenase [NAD(P)+] activity"/>
    <property type="evidence" value="ECO:0007669"/>
    <property type="project" value="TreeGrafter"/>
</dbReference>
<feature type="domain" description="Enoyl reductase (ER)" evidence="7">
    <location>
        <begin position="9"/>
        <end position="362"/>
    </location>
</feature>
<dbReference type="InterPro" id="IPR013154">
    <property type="entry name" value="ADH-like_N"/>
</dbReference>
<dbReference type="InterPro" id="IPR011032">
    <property type="entry name" value="GroES-like_sf"/>
</dbReference>
<dbReference type="InterPro" id="IPR020843">
    <property type="entry name" value="ER"/>
</dbReference>
<dbReference type="FunFam" id="3.40.50.720:FF:000003">
    <property type="entry name" value="S-(hydroxymethyl)glutathione dehydrogenase"/>
    <property type="match status" value="1"/>
</dbReference>
<dbReference type="EMBL" id="SNVI01000008">
    <property type="protein sequence ID" value="TFE36507.1"/>
    <property type="molecule type" value="Genomic_DNA"/>
</dbReference>
<comment type="cofactor">
    <cofactor evidence="1 6">
        <name>Zn(2+)</name>
        <dbReference type="ChEBI" id="CHEBI:29105"/>
    </cofactor>
</comment>
<evidence type="ECO:0000256" key="1">
    <source>
        <dbReference type="ARBA" id="ARBA00001947"/>
    </source>
</evidence>
<evidence type="ECO:0000259" key="7">
    <source>
        <dbReference type="SMART" id="SM00829"/>
    </source>
</evidence>
<dbReference type="CDD" id="cd08278">
    <property type="entry name" value="benzyl_alcohol_DH"/>
    <property type="match status" value="1"/>
</dbReference>
<evidence type="ECO:0000256" key="5">
    <source>
        <dbReference type="ARBA" id="ARBA00023027"/>
    </source>
</evidence>
<dbReference type="GO" id="GO:0008270">
    <property type="term" value="F:zinc ion binding"/>
    <property type="evidence" value="ECO:0007669"/>
    <property type="project" value="InterPro"/>
</dbReference>
<dbReference type="Gene3D" id="3.40.50.720">
    <property type="entry name" value="NAD(P)-binding Rossmann-like Domain"/>
    <property type="match status" value="1"/>
</dbReference>
<dbReference type="SMART" id="SM00829">
    <property type="entry name" value="PKS_ER"/>
    <property type="match status" value="1"/>
</dbReference>
<evidence type="ECO:0000256" key="4">
    <source>
        <dbReference type="ARBA" id="ARBA00023002"/>
    </source>
</evidence>
<sequence length="365" mass="38619">MQVEAAIARSPSKLTIETIEIEDPRPDEILVKLVATGLCHTDISALEGILPTPMPMVLGHEGAGVVIKVGAGVSKVEVGDHVVMTYTYCGNCPSCVAHDHTYCHSLLELNFGGNRRDGSSPLSKGIEKINGLFFGQSSFATYAMCGERNIVKVPKDVPLEILGPLACGVQTGAGAAVNSLKIGSGATFVVFGAGTVGLSAVMGAKVAGAATIIAVDLSDDRLALARDVGATHTLNGKTQDVLAEIMKITGAGVEFSLDTTGNQKVMETALASTAPRGTCAWLAGVSPDMRVSVDPTFLLMGRKLRGIIEGDSHDATTFINRMIDWYREGRFPFDKLIRFYPFADIETAIHDSHTGETIKPVLKFA</sequence>
<dbReference type="InterPro" id="IPR013149">
    <property type="entry name" value="ADH-like_C"/>
</dbReference>
<evidence type="ECO:0000256" key="3">
    <source>
        <dbReference type="ARBA" id="ARBA00022833"/>
    </source>
</evidence>
<dbReference type="PROSITE" id="PS00059">
    <property type="entry name" value="ADH_ZINC"/>
    <property type="match status" value="1"/>
</dbReference>
<keyword evidence="3 6" id="KW-0862">Zinc</keyword>
<organism evidence="8 9">
    <name type="scientific">Paraburkholderia dipogonis</name>
    <dbReference type="NCBI Taxonomy" id="1211383"/>
    <lineage>
        <taxon>Bacteria</taxon>
        <taxon>Pseudomonadati</taxon>
        <taxon>Pseudomonadota</taxon>
        <taxon>Betaproteobacteria</taxon>
        <taxon>Burkholderiales</taxon>
        <taxon>Burkholderiaceae</taxon>
        <taxon>Paraburkholderia</taxon>
    </lineage>
</organism>
<evidence type="ECO:0000256" key="2">
    <source>
        <dbReference type="ARBA" id="ARBA00022723"/>
    </source>
</evidence>
<dbReference type="GO" id="GO:0005829">
    <property type="term" value="C:cytosol"/>
    <property type="evidence" value="ECO:0007669"/>
    <property type="project" value="TreeGrafter"/>
</dbReference>
<comment type="caution">
    <text evidence="8">The sequence shown here is derived from an EMBL/GenBank/DDBJ whole genome shotgun (WGS) entry which is preliminary data.</text>
</comment>
<dbReference type="AlphaFoldDB" id="A0A4Y8MGD9"/>
<evidence type="ECO:0000256" key="6">
    <source>
        <dbReference type="RuleBase" id="RU361277"/>
    </source>
</evidence>